<protein>
    <submittedName>
        <fullName evidence="1">Uncharacterized protein</fullName>
    </submittedName>
</protein>
<sequence length="151" mass="16362">MPLTRSRTVAAAPPKRRFAFKVYQIEAPVEIDIIAKAGPDEAHAGIKTVLFAIHGRGALSFSSDGCAGQLKSCVYGDREECPGGIRGSRGRSGLRRERIGRRTSVCERERLHLHGELGFTLTDLGWARPVQWARQGPAGKPGAGTTARIQE</sequence>
<accession>A0A316YX61</accession>
<dbReference type="Proteomes" id="UP000245768">
    <property type="component" value="Unassembled WGS sequence"/>
</dbReference>
<dbReference type="EMBL" id="KZ819634">
    <property type="protein sequence ID" value="PWN92653.1"/>
    <property type="molecule type" value="Genomic_DNA"/>
</dbReference>
<gene>
    <name evidence="1" type="ORF">FA10DRAFT_1861</name>
</gene>
<name>A0A316YX61_9BASI</name>
<keyword evidence="2" id="KW-1185">Reference proteome</keyword>
<evidence type="ECO:0000313" key="2">
    <source>
        <dbReference type="Proteomes" id="UP000245768"/>
    </source>
</evidence>
<evidence type="ECO:0000313" key="1">
    <source>
        <dbReference type="EMBL" id="PWN92653.1"/>
    </source>
</evidence>
<dbReference type="RefSeq" id="XP_025379851.1">
    <property type="nucleotide sequence ID" value="XM_025518341.1"/>
</dbReference>
<organism evidence="1 2">
    <name type="scientific">Acaromyces ingoldii</name>
    <dbReference type="NCBI Taxonomy" id="215250"/>
    <lineage>
        <taxon>Eukaryota</taxon>
        <taxon>Fungi</taxon>
        <taxon>Dikarya</taxon>
        <taxon>Basidiomycota</taxon>
        <taxon>Ustilaginomycotina</taxon>
        <taxon>Exobasidiomycetes</taxon>
        <taxon>Exobasidiales</taxon>
        <taxon>Cryptobasidiaceae</taxon>
        <taxon>Acaromyces</taxon>
    </lineage>
</organism>
<dbReference type="GeneID" id="37040257"/>
<dbReference type="InParanoid" id="A0A316YX61"/>
<dbReference type="AlphaFoldDB" id="A0A316YX61"/>
<reference evidence="1 2" key="1">
    <citation type="journal article" date="2018" name="Mol. Biol. Evol.">
        <title>Broad Genomic Sampling Reveals a Smut Pathogenic Ancestry of the Fungal Clade Ustilaginomycotina.</title>
        <authorList>
            <person name="Kijpornyongpan T."/>
            <person name="Mondo S.J."/>
            <person name="Barry K."/>
            <person name="Sandor L."/>
            <person name="Lee J."/>
            <person name="Lipzen A."/>
            <person name="Pangilinan J."/>
            <person name="LaButti K."/>
            <person name="Hainaut M."/>
            <person name="Henrissat B."/>
            <person name="Grigoriev I.V."/>
            <person name="Spatafora J.W."/>
            <person name="Aime M.C."/>
        </authorList>
    </citation>
    <scope>NUCLEOTIDE SEQUENCE [LARGE SCALE GENOMIC DNA]</scope>
    <source>
        <strain evidence="1 2">MCA 4198</strain>
    </source>
</reference>
<proteinExistence type="predicted"/>